<dbReference type="EMBL" id="JALJOT010000017">
    <property type="protein sequence ID" value="KAK9901593.1"/>
    <property type="molecule type" value="Genomic_DNA"/>
</dbReference>
<dbReference type="Gene3D" id="2.30.30.30">
    <property type="match status" value="1"/>
</dbReference>
<evidence type="ECO:0000259" key="3">
    <source>
        <dbReference type="SMART" id="SM01185"/>
    </source>
</evidence>
<feature type="domain" description="Translation elongation factor P/YeiP central" evidence="3">
    <location>
        <begin position="90"/>
        <end position="146"/>
    </location>
</feature>
<dbReference type="InterPro" id="IPR008991">
    <property type="entry name" value="Translation_prot_SH3-like_sf"/>
</dbReference>
<evidence type="ECO:0000313" key="4">
    <source>
        <dbReference type="EMBL" id="KAK9901593.1"/>
    </source>
</evidence>
<reference evidence="4 5" key="1">
    <citation type="journal article" date="2024" name="Nat. Commun.">
        <title>Phylogenomics reveals the evolutionary origins of lichenization in chlorophyte algae.</title>
        <authorList>
            <person name="Puginier C."/>
            <person name="Libourel C."/>
            <person name="Otte J."/>
            <person name="Skaloud P."/>
            <person name="Haon M."/>
            <person name="Grisel S."/>
            <person name="Petersen M."/>
            <person name="Berrin J.G."/>
            <person name="Delaux P.M."/>
            <person name="Dal Grande F."/>
            <person name="Keller J."/>
        </authorList>
    </citation>
    <scope>NUCLEOTIDE SEQUENCE [LARGE SCALE GENOMIC DNA]</scope>
    <source>
        <strain evidence="4 5">SAG 216-7</strain>
    </source>
</reference>
<keyword evidence="5" id="KW-1185">Reference proteome</keyword>
<dbReference type="Pfam" id="PF01132">
    <property type="entry name" value="EFP"/>
    <property type="match status" value="1"/>
</dbReference>
<dbReference type="SUPFAM" id="SSF50104">
    <property type="entry name" value="Translation proteins SH3-like domain"/>
    <property type="match status" value="1"/>
</dbReference>
<protein>
    <recommendedName>
        <fullName evidence="6">Elongation factor P</fullName>
    </recommendedName>
</protein>
<feature type="domain" description="Elongation factor P C-terminal" evidence="2">
    <location>
        <begin position="154"/>
        <end position="209"/>
    </location>
</feature>
<evidence type="ECO:0000259" key="2">
    <source>
        <dbReference type="SMART" id="SM00841"/>
    </source>
</evidence>
<dbReference type="PANTHER" id="PTHR30053:SF14">
    <property type="entry name" value="TRANSLATION ELONGATION FACTOR KOW-LIKE DOMAIN-CONTAINING PROTEIN"/>
    <property type="match status" value="1"/>
</dbReference>
<dbReference type="InterPro" id="IPR013185">
    <property type="entry name" value="Transl_elong_KOW-like"/>
</dbReference>
<gene>
    <name evidence="4" type="ORF">WJX75_003923</name>
</gene>
<organism evidence="4 5">
    <name type="scientific">Coccomyxa subellipsoidea</name>
    <dbReference type="NCBI Taxonomy" id="248742"/>
    <lineage>
        <taxon>Eukaryota</taxon>
        <taxon>Viridiplantae</taxon>
        <taxon>Chlorophyta</taxon>
        <taxon>core chlorophytes</taxon>
        <taxon>Trebouxiophyceae</taxon>
        <taxon>Trebouxiophyceae incertae sedis</taxon>
        <taxon>Coccomyxaceae</taxon>
        <taxon>Coccomyxa</taxon>
    </lineage>
</organism>
<name>A0ABR2YBU9_9CHLO</name>
<dbReference type="SMART" id="SM01185">
    <property type="entry name" value="EFP"/>
    <property type="match status" value="1"/>
</dbReference>
<sequence length="213" mass="23521">MTTLVDLWPQQPLWNLNSTRGVKKKANEVRSGNLIELEGRLYQVTKHQHTHGHGRQLGNVQLELRDVQSRTKLQERRRPSDLLEVVRLNGRAFQFLYKDEEGLLQLMDPRSFEQIAVSPELFGASAAFLGPGAEVSINYTDDGDAVSGELPSTVELKVVEADPYARGDSATSSYKQCRLEGGAKIGVPPFVQTGDIVVVDTAEGTFVKRATVS</sequence>
<dbReference type="InterPro" id="IPR014722">
    <property type="entry name" value="Rib_uL2_dom2"/>
</dbReference>
<dbReference type="PANTHER" id="PTHR30053">
    <property type="entry name" value="ELONGATION FACTOR P"/>
    <property type="match status" value="1"/>
</dbReference>
<dbReference type="Pfam" id="PF09285">
    <property type="entry name" value="Elong-fact-P_C"/>
    <property type="match status" value="1"/>
</dbReference>
<dbReference type="InterPro" id="IPR020599">
    <property type="entry name" value="Transl_elong_fac_P/YeiP"/>
</dbReference>
<evidence type="ECO:0008006" key="6">
    <source>
        <dbReference type="Google" id="ProtNLM"/>
    </source>
</evidence>
<dbReference type="PIRSF" id="PIRSF005901">
    <property type="entry name" value="EF-P"/>
    <property type="match status" value="1"/>
</dbReference>
<dbReference type="CDD" id="cd05794">
    <property type="entry name" value="S1_EF-P_repeat_2"/>
    <property type="match status" value="1"/>
</dbReference>
<dbReference type="NCBIfam" id="NF001810">
    <property type="entry name" value="PRK00529.1"/>
    <property type="match status" value="1"/>
</dbReference>
<comment type="similarity">
    <text evidence="1">Belongs to the elongation factor P family.</text>
</comment>
<dbReference type="Gene3D" id="2.40.50.140">
    <property type="entry name" value="Nucleic acid-binding proteins"/>
    <property type="match status" value="2"/>
</dbReference>
<evidence type="ECO:0000313" key="5">
    <source>
        <dbReference type="Proteomes" id="UP001491310"/>
    </source>
</evidence>
<dbReference type="InterPro" id="IPR012340">
    <property type="entry name" value="NA-bd_OB-fold"/>
</dbReference>
<dbReference type="InterPro" id="IPR015365">
    <property type="entry name" value="Elong-fact-P_C"/>
</dbReference>
<dbReference type="SMART" id="SM00841">
    <property type="entry name" value="Elong-fact-P_C"/>
    <property type="match status" value="1"/>
</dbReference>
<comment type="caution">
    <text evidence="4">The sequence shown here is derived from an EMBL/GenBank/DDBJ whole genome shotgun (WGS) entry which is preliminary data.</text>
</comment>
<dbReference type="Proteomes" id="UP001491310">
    <property type="component" value="Unassembled WGS sequence"/>
</dbReference>
<accession>A0ABR2YBU9</accession>
<evidence type="ECO:0000256" key="1">
    <source>
        <dbReference type="ARBA" id="ARBA00009479"/>
    </source>
</evidence>
<dbReference type="InterPro" id="IPR001059">
    <property type="entry name" value="Transl_elong_P/YeiP_cen"/>
</dbReference>
<proteinExistence type="inferred from homology"/>
<dbReference type="SUPFAM" id="SSF50249">
    <property type="entry name" value="Nucleic acid-binding proteins"/>
    <property type="match status" value="2"/>
</dbReference>
<dbReference type="Pfam" id="PF08207">
    <property type="entry name" value="EFP_N"/>
    <property type="match status" value="1"/>
</dbReference>